<keyword evidence="2 5" id="KW-0812">Transmembrane</keyword>
<feature type="transmembrane region" description="Helical" evidence="5">
    <location>
        <begin position="100"/>
        <end position="120"/>
    </location>
</feature>
<sequence>MAPLLRLSGRDEDNLVAFPSLKTQTVELSSCGDNGIIIASNIVDFDGPDDPARPTNWSSLRRWSIVVWTSLVSLVVSFASSVWSAAIPLVSTEFDASQDVVLLGVSFYVLGFALGPQVFGPASELYGRTRPFWTGLLIFCILQIPLALSRDVVSALILRFLSGLTGSAAPSIISGIHVDILNPADMGISMAIYIASAFCGPVLGPILGNIIVTSTGGWRWNVWIILISGAVSTAITMYITPETSSAVILRRKAQKLRLETGNYALHARIFTAYMSLSYGILYLTFVMYPFAFVSVRGWDPIPGSLPFLGLFIGICIACIIIAMHSLLYVRPRLLSRGRLQPEDRLPPMIFGSVCLTGGLFWFAWTSSPDIHWLNQVASGIPLGCGIILVFMCAIAYLVAISPPTSAQARLRSPPDLSRAWYRGD</sequence>
<feature type="transmembrane region" description="Helical" evidence="5">
    <location>
        <begin position="156"/>
        <end position="178"/>
    </location>
</feature>
<dbReference type="PANTHER" id="PTHR23502">
    <property type="entry name" value="MAJOR FACILITATOR SUPERFAMILY"/>
    <property type="match status" value="1"/>
</dbReference>
<dbReference type="SUPFAM" id="SSF103473">
    <property type="entry name" value="MFS general substrate transporter"/>
    <property type="match status" value="1"/>
</dbReference>
<keyword evidence="3 5" id="KW-1133">Transmembrane helix</keyword>
<feature type="transmembrane region" description="Helical" evidence="5">
    <location>
        <begin position="305"/>
        <end position="327"/>
    </location>
</feature>
<evidence type="ECO:0000256" key="3">
    <source>
        <dbReference type="ARBA" id="ARBA00022989"/>
    </source>
</evidence>
<reference evidence="7" key="1">
    <citation type="submission" date="2021-07" db="EMBL/GenBank/DDBJ databases">
        <title>Elsinoe batatas strain:CRI-CJ2 Genome sequencing and assembly.</title>
        <authorList>
            <person name="Huang L."/>
        </authorList>
    </citation>
    <scope>NUCLEOTIDE SEQUENCE</scope>
    <source>
        <strain evidence="7">CRI-CJ2</strain>
    </source>
</reference>
<evidence type="ECO:0000256" key="1">
    <source>
        <dbReference type="ARBA" id="ARBA00004141"/>
    </source>
</evidence>
<feature type="transmembrane region" description="Helical" evidence="5">
    <location>
        <begin position="65"/>
        <end position="88"/>
    </location>
</feature>
<name>A0A8K0L7Y9_9PEZI</name>
<feature type="transmembrane region" description="Helical" evidence="5">
    <location>
        <begin position="132"/>
        <end position="150"/>
    </location>
</feature>
<dbReference type="GO" id="GO:0005886">
    <property type="term" value="C:plasma membrane"/>
    <property type="evidence" value="ECO:0007669"/>
    <property type="project" value="TreeGrafter"/>
</dbReference>
<feature type="transmembrane region" description="Helical" evidence="5">
    <location>
        <begin position="270"/>
        <end position="293"/>
    </location>
</feature>
<keyword evidence="4 5" id="KW-0472">Membrane</keyword>
<dbReference type="InterPro" id="IPR011701">
    <property type="entry name" value="MFS"/>
</dbReference>
<dbReference type="OrthoDB" id="446368at2759"/>
<dbReference type="Proteomes" id="UP000809789">
    <property type="component" value="Unassembled WGS sequence"/>
</dbReference>
<feature type="transmembrane region" description="Helical" evidence="5">
    <location>
        <begin position="376"/>
        <end position="399"/>
    </location>
</feature>
<gene>
    <name evidence="7" type="ORF">KVT40_000554</name>
</gene>
<dbReference type="InterPro" id="IPR020846">
    <property type="entry name" value="MFS_dom"/>
</dbReference>
<feature type="transmembrane region" description="Helical" evidence="5">
    <location>
        <begin position="348"/>
        <end position="364"/>
    </location>
</feature>
<comment type="caution">
    <text evidence="7">The sequence shown here is derived from an EMBL/GenBank/DDBJ whole genome shotgun (WGS) entry which is preliminary data.</text>
</comment>
<dbReference type="InterPro" id="IPR036259">
    <property type="entry name" value="MFS_trans_sf"/>
</dbReference>
<dbReference type="GO" id="GO:0022857">
    <property type="term" value="F:transmembrane transporter activity"/>
    <property type="evidence" value="ECO:0007669"/>
    <property type="project" value="InterPro"/>
</dbReference>
<keyword evidence="8" id="KW-1185">Reference proteome</keyword>
<dbReference type="PROSITE" id="PS50850">
    <property type="entry name" value="MFS"/>
    <property type="match status" value="1"/>
</dbReference>
<protein>
    <recommendedName>
        <fullName evidence="6">Major facilitator superfamily (MFS) profile domain-containing protein</fullName>
    </recommendedName>
</protein>
<dbReference type="PANTHER" id="PTHR23502:SF47">
    <property type="entry name" value="MAJOR FACILITATOR SUPERFAMILY (MFS) PROFILE DOMAIN-CONTAINING PROTEIN-RELATED"/>
    <property type="match status" value="1"/>
</dbReference>
<evidence type="ECO:0000313" key="7">
    <source>
        <dbReference type="EMBL" id="KAG8631414.1"/>
    </source>
</evidence>
<evidence type="ECO:0000259" key="6">
    <source>
        <dbReference type="PROSITE" id="PS50850"/>
    </source>
</evidence>
<accession>A0A8K0L7Y9</accession>
<feature type="domain" description="Major facilitator superfamily (MFS) profile" evidence="6">
    <location>
        <begin position="65"/>
        <end position="424"/>
    </location>
</feature>
<proteinExistence type="predicted"/>
<feature type="transmembrane region" description="Helical" evidence="5">
    <location>
        <begin position="190"/>
        <end position="211"/>
    </location>
</feature>
<dbReference type="EMBL" id="JAESVG020000001">
    <property type="protein sequence ID" value="KAG8631414.1"/>
    <property type="molecule type" value="Genomic_DNA"/>
</dbReference>
<evidence type="ECO:0000256" key="5">
    <source>
        <dbReference type="SAM" id="Phobius"/>
    </source>
</evidence>
<evidence type="ECO:0000256" key="4">
    <source>
        <dbReference type="ARBA" id="ARBA00023136"/>
    </source>
</evidence>
<feature type="transmembrane region" description="Helical" evidence="5">
    <location>
        <begin position="223"/>
        <end position="249"/>
    </location>
</feature>
<dbReference type="Gene3D" id="1.20.1250.20">
    <property type="entry name" value="MFS general substrate transporter like domains"/>
    <property type="match status" value="1"/>
</dbReference>
<evidence type="ECO:0000313" key="8">
    <source>
        <dbReference type="Proteomes" id="UP000809789"/>
    </source>
</evidence>
<dbReference type="Pfam" id="PF07690">
    <property type="entry name" value="MFS_1"/>
    <property type="match status" value="1"/>
</dbReference>
<comment type="subcellular location">
    <subcellularLocation>
        <location evidence="1">Membrane</location>
        <topology evidence="1">Multi-pass membrane protein</topology>
    </subcellularLocation>
</comment>
<organism evidence="7 8">
    <name type="scientific">Elsinoe batatas</name>
    <dbReference type="NCBI Taxonomy" id="2601811"/>
    <lineage>
        <taxon>Eukaryota</taxon>
        <taxon>Fungi</taxon>
        <taxon>Dikarya</taxon>
        <taxon>Ascomycota</taxon>
        <taxon>Pezizomycotina</taxon>
        <taxon>Dothideomycetes</taxon>
        <taxon>Dothideomycetidae</taxon>
        <taxon>Myriangiales</taxon>
        <taxon>Elsinoaceae</taxon>
        <taxon>Elsinoe</taxon>
    </lineage>
</organism>
<evidence type="ECO:0000256" key="2">
    <source>
        <dbReference type="ARBA" id="ARBA00022692"/>
    </source>
</evidence>
<dbReference type="AlphaFoldDB" id="A0A8K0L7Y9"/>